<feature type="domain" description="Rhodanese" evidence="3">
    <location>
        <begin position="200"/>
        <end position="317"/>
    </location>
</feature>
<dbReference type="InterPro" id="IPR001763">
    <property type="entry name" value="Rhodanese-like_dom"/>
</dbReference>
<dbReference type="Gene3D" id="3.40.250.10">
    <property type="entry name" value="Rhodanese-like domain"/>
    <property type="match status" value="2"/>
</dbReference>
<dbReference type="GO" id="GO:0005739">
    <property type="term" value="C:mitochondrion"/>
    <property type="evidence" value="ECO:0007669"/>
    <property type="project" value="TreeGrafter"/>
</dbReference>
<organism evidence="4 5">
    <name type="scientific">Ascaris lumbricoides</name>
    <name type="common">Giant roundworm</name>
    <dbReference type="NCBI Taxonomy" id="6252"/>
    <lineage>
        <taxon>Eukaryota</taxon>
        <taxon>Metazoa</taxon>
        <taxon>Ecdysozoa</taxon>
        <taxon>Nematoda</taxon>
        <taxon>Chromadorea</taxon>
        <taxon>Rhabditida</taxon>
        <taxon>Spirurina</taxon>
        <taxon>Ascaridomorpha</taxon>
        <taxon>Ascaridoidea</taxon>
        <taxon>Ascarididae</taxon>
        <taxon>Ascaris</taxon>
    </lineage>
</organism>
<dbReference type="PROSITE" id="PS50206">
    <property type="entry name" value="RHODANESE_3"/>
    <property type="match status" value="2"/>
</dbReference>
<keyword evidence="2" id="KW-0677">Repeat</keyword>
<dbReference type="AlphaFoldDB" id="A0A9J2PUL1"/>
<dbReference type="SUPFAM" id="SSF52821">
    <property type="entry name" value="Rhodanese/Cell cycle control phosphatase"/>
    <property type="match status" value="2"/>
</dbReference>
<dbReference type="GO" id="GO:0004792">
    <property type="term" value="F:thiosulfate-cyanide sulfurtransferase activity"/>
    <property type="evidence" value="ECO:0007669"/>
    <property type="project" value="TreeGrafter"/>
</dbReference>
<dbReference type="PANTHER" id="PTHR11364">
    <property type="entry name" value="THIOSULFATE SULFERTANSFERASE"/>
    <property type="match status" value="1"/>
</dbReference>
<dbReference type="PANTHER" id="PTHR11364:SF7">
    <property type="entry name" value="THIOSULFATE SULFURTRANSFERASE MPST-1-RELATED"/>
    <property type="match status" value="1"/>
</dbReference>
<dbReference type="Pfam" id="PF00581">
    <property type="entry name" value="Rhodanese"/>
    <property type="match status" value="2"/>
</dbReference>
<keyword evidence="4" id="KW-1185">Reference proteome</keyword>
<keyword evidence="1" id="KW-0808">Transferase</keyword>
<dbReference type="InterPro" id="IPR036873">
    <property type="entry name" value="Rhodanese-like_dom_sf"/>
</dbReference>
<evidence type="ECO:0000313" key="4">
    <source>
        <dbReference type="Proteomes" id="UP000036681"/>
    </source>
</evidence>
<dbReference type="SMART" id="SM00450">
    <property type="entry name" value="RHOD"/>
    <property type="match status" value="2"/>
</dbReference>
<proteinExistence type="predicted"/>
<protein>
    <submittedName>
        <fullName evidence="5">Rhodanese domain-containing protein</fullName>
    </submittedName>
</protein>
<sequence length="324" mass="36665">MRLKNFVSCVTVANILKSSGFNDKYRLIDCTSRIGLRSNHKEYKELLYGKFDQLIATETRQKKEYMKCHIPEAIHMDFHIATYPNEYSSYALYPPKIFQRYARILGINIDDHLIFYGRGALGGMLVPSTIAWLFKCYGHDRVSVLDGGLRCWEHEIGEVTDRLPTIKYGNWKASDICKNRVVTFDELVARDSSGLNLFGNIDAVNFLDARTRGQFEGTEPTGLDHHKVKGSHIGGARNTPIVEVVSNEGTLKPSSEIRKWIEECGFEKGKPVITSCNRGLQASLLAMVLEYADETLKPRVYLGSIKELELRDPEIISSGHVFIP</sequence>
<dbReference type="CDD" id="cd01448">
    <property type="entry name" value="TST_Repeat_1"/>
    <property type="match status" value="1"/>
</dbReference>
<reference evidence="5" key="1">
    <citation type="submission" date="2023-03" db="UniProtKB">
        <authorList>
            <consortium name="WormBaseParasite"/>
        </authorList>
    </citation>
    <scope>IDENTIFICATION</scope>
</reference>
<feature type="domain" description="Rhodanese" evidence="3">
    <location>
        <begin position="21"/>
        <end position="161"/>
    </location>
</feature>
<dbReference type="Proteomes" id="UP000036681">
    <property type="component" value="Unplaced"/>
</dbReference>
<evidence type="ECO:0000313" key="5">
    <source>
        <dbReference type="WBParaSite" id="ALUE_0001379501-mRNA-1"/>
    </source>
</evidence>
<evidence type="ECO:0000259" key="3">
    <source>
        <dbReference type="PROSITE" id="PS50206"/>
    </source>
</evidence>
<dbReference type="InterPro" id="IPR045078">
    <property type="entry name" value="TST/MPST-like"/>
</dbReference>
<evidence type="ECO:0000256" key="1">
    <source>
        <dbReference type="ARBA" id="ARBA00022679"/>
    </source>
</evidence>
<accession>A0A9J2PUL1</accession>
<dbReference type="WBParaSite" id="ALUE_0001379501-mRNA-1">
    <property type="protein sequence ID" value="ALUE_0001379501-mRNA-1"/>
    <property type="gene ID" value="ALUE_0001379501"/>
</dbReference>
<evidence type="ECO:0000256" key="2">
    <source>
        <dbReference type="ARBA" id="ARBA00022737"/>
    </source>
</evidence>
<name>A0A9J2PUL1_ASCLU</name>